<comment type="caution">
    <text evidence="14">The sequence shown here is derived from an EMBL/GenBank/DDBJ whole genome shotgun (WGS) entry which is preliminary data.</text>
</comment>
<evidence type="ECO:0000256" key="9">
    <source>
        <dbReference type="ARBA" id="ARBA00040743"/>
    </source>
</evidence>
<organism evidence="14 15">
    <name type="scientific">Pseudoalteromonas fenneropenaei</name>
    <dbReference type="NCBI Taxonomy" id="1737459"/>
    <lineage>
        <taxon>Bacteria</taxon>
        <taxon>Pseudomonadati</taxon>
        <taxon>Pseudomonadota</taxon>
        <taxon>Gammaproteobacteria</taxon>
        <taxon>Alteromonadales</taxon>
        <taxon>Pseudoalteromonadaceae</taxon>
        <taxon>Pseudoalteromonas</taxon>
    </lineage>
</organism>
<keyword evidence="15" id="KW-1185">Reference proteome</keyword>
<accession>A0ABV7CNH2</accession>
<dbReference type="InterPro" id="IPR000297">
    <property type="entry name" value="PPIase_PpiC"/>
</dbReference>
<evidence type="ECO:0000256" key="3">
    <source>
        <dbReference type="ARBA" id="ARBA00022519"/>
    </source>
</evidence>
<feature type="domain" description="PpiC" evidence="13">
    <location>
        <begin position="268"/>
        <end position="366"/>
    </location>
</feature>
<dbReference type="Pfam" id="PF13616">
    <property type="entry name" value="Rotamase_3"/>
    <property type="match status" value="1"/>
</dbReference>
<dbReference type="PROSITE" id="PS50198">
    <property type="entry name" value="PPIC_PPIASE_2"/>
    <property type="match status" value="1"/>
</dbReference>
<keyword evidence="3" id="KW-0997">Cell inner membrane</keyword>
<name>A0ABV7CNH2_9GAMM</name>
<keyword evidence="5 12" id="KW-1133">Transmembrane helix</keyword>
<comment type="subcellular location">
    <subcellularLocation>
        <location evidence="1">Cell inner membrane</location>
        <topology evidence="1">Single-pass type II membrane protein</topology>
        <orientation evidence="1">Periplasmic side</orientation>
    </subcellularLocation>
</comment>
<keyword evidence="7" id="KW-0143">Chaperone</keyword>
<evidence type="ECO:0000256" key="4">
    <source>
        <dbReference type="ARBA" id="ARBA00022692"/>
    </source>
</evidence>
<sequence length="633" mass="69814">MLEKIREGSQGLVVKIILGLVILSFALAGIGGYLGRTTEQPVAEVNGVVIGQAQFSRAFENERARLEQQFGEYFNQIAADPNYMAQVRKSVVDRLVQDELQVQLAKELGMRVSDEQLKKTIVEMPYFQIGGQFNNDRYLQVIRQMNFQPDSFREFLRTDMTRSQLVQALAGTDFILDNEVQSSLALEQQQRAIDYVVFDKNQVLESVVVSDEEVQDYYALNQAQFQAPEQIAVDYVELQAADIQLATPPSEEDVQAYYDEHKAQYVDTERRRVAHILIESGDDEAAAKAKAEAVLARIKAGEDFAKLAETESSDVVSAENGGDLDWIERDMMDPAFEDAAFSLQAKGDVSDVVQSEFGFHIIKLTDLQAEKVKELAAVRDTIFAELERTARIEAFYQKQTQLAEKAFEISDTLQDAAEVAGVSVKQQALTAKSELPAPLNVPAVSTALATPEVLEDRVNSEVLEVGPEHVVIVRVTDYKAATTKALDEVKDSIVARLKADKASALVKEQAEAMLAKVQQGEVFATAAGEMEVKHEDALTRRAFTVSPAVVREAFKMPHPTDSVKPVQVVELSNGDAAVVQLLAVKQPEQAADANEQQKQSLAMAQANKNYLALLDALKAGAEVKVPQTTVVQE</sequence>
<evidence type="ECO:0000256" key="1">
    <source>
        <dbReference type="ARBA" id="ARBA00004382"/>
    </source>
</evidence>
<evidence type="ECO:0000259" key="13">
    <source>
        <dbReference type="PROSITE" id="PS50198"/>
    </source>
</evidence>
<keyword evidence="11" id="KW-0697">Rotamase</keyword>
<evidence type="ECO:0000256" key="5">
    <source>
        <dbReference type="ARBA" id="ARBA00022989"/>
    </source>
</evidence>
<feature type="transmembrane region" description="Helical" evidence="12">
    <location>
        <begin position="12"/>
        <end position="34"/>
    </location>
</feature>
<dbReference type="Pfam" id="PF13624">
    <property type="entry name" value="SurA_N_3"/>
    <property type="match status" value="1"/>
</dbReference>
<dbReference type="RefSeq" id="WP_377126404.1">
    <property type="nucleotide sequence ID" value="NZ_JBHRSD010000029.1"/>
</dbReference>
<evidence type="ECO:0000256" key="7">
    <source>
        <dbReference type="ARBA" id="ARBA00023186"/>
    </source>
</evidence>
<reference evidence="15" key="1">
    <citation type="journal article" date="2019" name="Int. J. Syst. Evol. Microbiol.">
        <title>The Global Catalogue of Microorganisms (GCM) 10K type strain sequencing project: providing services to taxonomists for standard genome sequencing and annotation.</title>
        <authorList>
            <consortium name="The Broad Institute Genomics Platform"/>
            <consortium name="The Broad Institute Genome Sequencing Center for Infectious Disease"/>
            <person name="Wu L."/>
            <person name="Ma J."/>
        </authorList>
    </citation>
    <scope>NUCLEOTIDE SEQUENCE [LARGE SCALE GENOMIC DNA]</scope>
    <source>
        <strain evidence="15">KCTC 42730</strain>
    </source>
</reference>
<gene>
    <name evidence="14" type="ORF">ACFOEE_15845</name>
</gene>
<evidence type="ECO:0000256" key="11">
    <source>
        <dbReference type="PROSITE-ProRule" id="PRU00278"/>
    </source>
</evidence>
<dbReference type="PANTHER" id="PTHR47529:SF1">
    <property type="entry name" value="PERIPLASMIC CHAPERONE PPID"/>
    <property type="match status" value="1"/>
</dbReference>
<dbReference type="Gene3D" id="1.10.4030.10">
    <property type="entry name" value="Porin chaperone SurA, peptide-binding domain"/>
    <property type="match status" value="1"/>
</dbReference>
<dbReference type="InterPro" id="IPR027304">
    <property type="entry name" value="Trigger_fact/SurA_dom_sf"/>
</dbReference>
<evidence type="ECO:0000313" key="14">
    <source>
        <dbReference type="EMBL" id="MFC3033986.1"/>
    </source>
</evidence>
<keyword evidence="11" id="KW-0413">Isomerase</keyword>
<evidence type="ECO:0000256" key="2">
    <source>
        <dbReference type="ARBA" id="ARBA00022475"/>
    </source>
</evidence>
<proteinExistence type="inferred from homology"/>
<evidence type="ECO:0000313" key="15">
    <source>
        <dbReference type="Proteomes" id="UP001595453"/>
    </source>
</evidence>
<comment type="similarity">
    <text evidence="8">Belongs to the PpiD chaperone family.</text>
</comment>
<dbReference type="Gene3D" id="3.10.50.40">
    <property type="match status" value="1"/>
</dbReference>
<evidence type="ECO:0000256" key="10">
    <source>
        <dbReference type="ARBA" id="ARBA00042775"/>
    </source>
</evidence>
<protein>
    <recommendedName>
        <fullName evidence="9">Periplasmic chaperone PpiD</fullName>
    </recommendedName>
    <alternativeName>
        <fullName evidence="10">Periplasmic folding chaperone</fullName>
    </alternativeName>
</protein>
<dbReference type="EMBL" id="JBHRSD010000029">
    <property type="protein sequence ID" value="MFC3033986.1"/>
    <property type="molecule type" value="Genomic_DNA"/>
</dbReference>
<evidence type="ECO:0000256" key="8">
    <source>
        <dbReference type="ARBA" id="ARBA00038408"/>
    </source>
</evidence>
<evidence type="ECO:0000256" key="6">
    <source>
        <dbReference type="ARBA" id="ARBA00023136"/>
    </source>
</evidence>
<dbReference type="SUPFAM" id="SSF54534">
    <property type="entry name" value="FKBP-like"/>
    <property type="match status" value="1"/>
</dbReference>
<dbReference type="InterPro" id="IPR046357">
    <property type="entry name" value="PPIase_dom_sf"/>
</dbReference>
<evidence type="ECO:0000256" key="12">
    <source>
        <dbReference type="SAM" id="Phobius"/>
    </source>
</evidence>
<dbReference type="SUPFAM" id="SSF109998">
    <property type="entry name" value="Triger factor/SurA peptide-binding domain-like"/>
    <property type="match status" value="1"/>
</dbReference>
<keyword evidence="2" id="KW-1003">Cell membrane</keyword>
<dbReference type="PANTHER" id="PTHR47529">
    <property type="entry name" value="PEPTIDYL-PROLYL CIS-TRANS ISOMERASE D"/>
    <property type="match status" value="1"/>
</dbReference>
<dbReference type="InterPro" id="IPR052029">
    <property type="entry name" value="PpiD_chaperone"/>
</dbReference>
<keyword evidence="4 12" id="KW-0812">Transmembrane</keyword>
<dbReference type="Proteomes" id="UP001595453">
    <property type="component" value="Unassembled WGS sequence"/>
</dbReference>
<keyword evidence="6 12" id="KW-0472">Membrane</keyword>